<evidence type="ECO:0000256" key="3">
    <source>
        <dbReference type="ARBA" id="ARBA00005371"/>
    </source>
</evidence>
<evidence type="ECO:0000256" key="9">
    <source>
        <dbReference type="SAM" id="MobiDB-lite"/>
    </source>
</evidence>
<evidence type="ECO:0000256" key="1">
    <source>
        <dbReference type="ARBA" id="ARBA00004216"/>
    </source>
</evidence>
<protein>
    <submittedName>
        <fullName evidence="12">Survival motor neuron protein 1</fullName>
    </submittedName>
</protein>
<dbReference type="InterPro" id="IPR010304">
    <property type="entry name" value="SMN_Tudor"/>
</dbReference>
<dbReference type="Gene3D" id="2.30.30.140">
    <property type="match status" value="1"/>
</dbReference>
<dbReference type="GO" id="GO:0008380">
    <property type="term" value="P:RNA splicing"/>
    <property type="evidence" value="ECO:0007669"/>
    <property type="project" value="UniProtKB-KW"/>
</dbReference>
<dbReference type="GO" id="GO:0097504">
    <property type="term" value="C:Gemini of Cajal bodies"/>
    <property type="evidence" value="ECO:0007669"/>
    <property type="project" value="UniProtKB-SubCell"/>
</dbReference>
<dbReference type="SMART" id="SM00333">
    <property type="entry name" value="TUDOR"/>
    <property type="match status" value="1"/>
</dbReference>
<dbReference type="InterPro" id="IPR040424">
    <property type="entry name" value="Smn1"/>
</dbReference>
<keyword evidence="5" id="KW-0507">mRNA processing</keyword>
<dbReference type="OMA" id="DETVNGM"/>
<evidence type="ECO:0000256" key="6">
    <source>
        <dbReference type="ARBA" id="ARBA00023187"/>
    </source>
</evidence>
<dbReference type="GO" id="GO:0006397">
    <property type="term" value="P:mRNA processing"/>
    <property type="evidence" value="ECO:0007669"/>
    <property type="project" value="UniProtKB-KW"/>
</dbReference>
<accession>A0A1S3GXK8</accession>
<dbReference type="STRING" id="7574.A0A1S3GXK8"/>
<dbReference type="CDD" id="cd20398">
    <property type="entry name" value="Tudor_SMN"/>
    <property type="match status" value="1"/>
</dbReference>
<evidence type="ECO:0000259" key="10">
    <source>
        <dbReference type="PROSITE" id="PS50304"/>
    </source>
</evidence>
<evidence type="ECO:0000256" key="7">
    <source>
        <dbReference type="ARBA" id="ARBA00023242"/>
    </source>
</evidence>
<keyword evidence="7" id="KW-0539">Nucleus</keyword>
<keyword evidence="4" id="KW-0963">Cytoplasm</keyword>
<reference evidence="12" key="1">
    <citation type="submission" date="2025-08" db="UniProtKB">
        <authorList>
            <consortium name="RefSeq"/>
        </authorList>
    </citation>
    <scope>IDENTIFICATION</scope>
    <source>
        <tissue evidence="12">Gonads</tissue>
    </source>
</reference>
<feature type="compositionally biased region" description="Polar residues" evidence="9">
    <location>
        <begin position="202"/>
        <end position="212"/>
    </location>
</feature>
<evidence type="ECO:0000256" key="5">
    <source>
        <dbReference type="ARBA" id="ARBA00022664"/>
    </source>
</evidence>
<keyword evidence="6" id="KW-0508">mRNA splicing</keyword>
<dbReference type="GO" id="GO:0030018">
    <property type="term" value="C:Z disc"/>
    <property type="evidence" value="ECO:0007669"/>
    <property type="project" value="UniProtKB-SubCell"/>
</dbReference>
<keyword evidence="11" id="KW-1185">Reference proteome</keyword>
<feature type="domain" description="Tudor" evidence="10">
    <location>
        <begin position="77"/>
        <end position="137"/>
    </location>
</feature>
<feature type="region of interest" description="Disordered" evidence="9">
    <location>
        <begin position="254"/>
        <end position="274"/>
    </location>
</feature>
<proteinExistence type="inferred from homology"/>
<dbReference type="Pfam" id="PF06003">
    <property type="entry name" value="SMN_Tudor"/>
    <property type="match status" value="1"/>
</dbReference>
<dbReference type="CDD" id="cd22851">
    <property type="entry name" value="SMN_N"/>
    <property type="match status" value="1"/>
</dbReference>
<dbReference type="SUPFAM" id="SSF63748">
    <property type="entry name" value="Tudor/PWWP/MBT"/>
    <property type="match status" value="1"/>
</dbReference>
<dbReference type="PANTHER" id="PTHR39267:SF1">
    <property type="entry name" value="SURVIVAL MOTOR NEURON PROTEIN"/>
    <property type="match status" value="1"/>
</dbReference>
<evidence type="ECO:0000256" key="2">
    <source>
        <dbReference type="ARBA" id="ARBA00004408"/>
    </source>
</evidence>
<dbReference type="InterPro" id="IPR049481">
    <property type="entry name" value="SMN_G2-BD"/>
</dbReference>
<evidence type="ECO:0000256" key="8">
    <source>
        <dbReference type="ARBA" id="ARBA00034695"/>
    </source>
</evidence>
<sequence length="274" mass="30766">MQSSEASLFVRGEDTSEIWDDTALIKAYDHAVSSVKAHLSKKNGDSTQSLDHSTGDLVQKKKHKKNKKKHKHKGRKQWKVGDQCRAVFTEDDTIYDAVIVSLSEEVGTCVVRYLDYNNEETQKLADLLAPNRRHQRRESGSNAESDMDCTPGPHRGSRPHRQSESHAPPPTWPWPQSPNVIPPFSAMPPVFPSLPVFPPWTSPAQTPLSSQKPPFMPPPPPVPEGLEGDNEALCSMLMSWYMSGYHTGYYQGLKDAKKQQHGHQPHKDSSDVKR</sequence>
<feature type="region of interest" description="Disordered" evidence="9">
    <location>
        <begin position="202"/>
        <end position="228"/>
    </location>
</feature>
<dbReference type="FunCoup" id="A0A1S3GXK8">
    <property type="interactions" value="914"/>
</dbReference>
<dbReference type="GO" id="GO:0015030">
    <property type="term" value="C:Cajal body"/>
    <property type="evidence" value="ECO:0007669"/>
    <property type="project" value="UniProtKB-SubCell"/>
</dbReference>
<dbReference type="GO" id="GO:0003723">
    <property type="term" value="F:RNA binding"/>
    <property type="evidence" value="ECO:0007669"/>
    <property type="project" value="InterPro"/>
</dbReference>
<dbReference type="Gene3D" id="3.40.190.10">
    <property type="entry name" value="Periplasmic binding protein-like II"/>
    <property type="match status" value="1"/>
</dbReference>
<evidence type="ECO:0000313" key="12">
    <source>
        <dbReference type="RefSeq" id="XP_013378595.1"/>
    </source>
</evidence>
<name>A0A1S3GXK8_LINAN</name>
<feature type="region of interest" description="Disordered" evidence="9">
    <location>
        <begin position="125"/>
        <end position="174"/>
    </location>
</feature>
<comment type="similarity">
    <text evidence="3">Belongs to the SMN family.</text>
</comment>
<dbReference type="InterPro" id="IPR047313">
    <property type="entry name" value="SMN_C"/>
</dbReference>
<dbReference type="PROSITE" id="PS50304">
    <property type="entry name" value="TUDOR"/>
    <property type="match status" value="1"/>
</dbReference>
<comment type="subcellular location">
    <subcellularLocation>
        <location evidence="1">Cytoplasm</location>
        <location evidence="1">Myofibril</location>
        <location evidence="1">Sarcomere</location>
        <location evidence="1">Z line</location>
    </subcellularLocation>
    <subcellularLocation>
        <location evidence="2">Nucleus</location>
        <location evidence="2">Cajal body</location>
    </subcellularLocation>
    <subcellularLocation>
        <location evidence="8">Nucleus</location>
        <location evidence="8">Gem</location>
    </subcellularLocation>
</comment>
<dbReference type="InterPro" id="IPR002999">
    <property type="entry name" value="Tudor"/>
</dbReference>
<dbReference type="InParanoid" id="A0A1S3GXK8"/>
<organism evidence="11 12">
    <name type="scientific">Lingula anatina</name>
    <name type="common">Brachiopod</name>
    <name type="synonym">Lingula unguis</name>
    <dbReference type="NCBI Taxonomy" id="7574"/>
    <lineage>
        <taxon>Eukaryota</taxon>
        <taxon>Metazoa</taxon>
        <taxon>Spiralia</taxon>
        <taxon>Lophotrochozoa</taxon>
        <taxon>Brachiopoda</taxon>
        <taxon>Linguliformea</taxon>
        <taxon>Lingulata</taxon>
        <taxon>Lingulida</taxon>
        <taxon>Linguloidea</taxon>
        <taxon>Lingulidae</taxon>
        <taxon>Lingula</taxon>
    </lineage>
</organism>
<dbReference type="CDD" id="cd22852">
    <property type="entry name" value="SMN_C"/>
    <property type="match status" value="1"/>
</dbReference>
<dbReference type="Proteomes" id="UP000085678">
    <property type="component" value="Unplaced"/>
</dbReference>
<feature type="compositionally biased region" description="Pro residues" evidence="9">
    <location>
        <begin position="214"/>
        <end position="223"/>
    </location>
</feature>
<dbReference type="RefSeq" id="XP_013378595.1">
    <property type="nucleotide sequence ID" value="XM_013523141.2"/>
</dbReference>
<feature type="compositionally biased region" description="Basic residues" evidence="9">
    <location>
        <begin position="60"/>
        <end position="78"/>
    </location>
</feature>
<dbReference type="GeneID" id="106150387"/>
<evidence type="ECO:0000313" key="11">
    <source>
        <dbReference type="Proteomes" id="UP000085678"/>
    </source>
</evidence>
<dbReference type="PANTHER" id="PTHR39267">
    <property type="entry name" value="SURVIVAL MOTOR NEURON-LIKE PROTEIN 1"/>
    <property type="match status" value="1"/>
</dbReference>
<dbReference type="Pfam" id="PF20635">
    <property type="entry name" value="SMN_YG-box"/>
    <property type="match status" value="1"/>
</dbReference>
<gene>
    <name evidence="12" type="primary">LOC106150387</name>
</gene>
<dbReference type="KEGG" id="lak:106150387"/>
<evidence type="ECO:0000256" key="4">
    <source>
        <dbReference type="ARBA" id="ARBA00022490"/>
    </source>
</evidence>
<dbReference type="InterPro" id="IPR047298">
    <property type="entry name" value="Tudor_SMN_eumet"/>
</dbReference>
<feature type="compositionally biased region" description="Basic and acidic residues" evidence="9">
    <location>
        <begin position="265"/>
        <end position="274"/>
    </location>
</feature>
<dbReference type="AlphaFoldDB" id="A0A1S3GXK8"/>
<dbReference type="OrthoDB" id="197400at2759"/>
<feature type="region of interest" description="Disordered" evidence="9">
    <location>
        <begin position="39"/>
        <end position="78"/>
    </location>
</feature>
<dbReference type="Pfam" id="PF20636">
    <property type="entry name" value="SMN_G2-BD"/>
    <property type="match status" value="1"/>
</dbReference>